<dbReference type="RefSeq" id="XP_066071900.1">
    <property type="nucleotide sequence ID" value="XM_066215803.1"/>
</dbReference>
<name>A0AAJ8M453_9TREE</name>
<dbReference type="PROSITE" id="PS00109">
    <property type="entry name" value="PROTEIN_KINASE_TYR"/>
    <property type="match status" value="1"/>
</dbReference>
<dbReference type="Gene3D" id="1.10.510.10">
    <property type="entry name" value="Transferase(Phosphotransferase) domain 1"/>
    <property type="match status" value="1"/>
</dbReference>
<dbReference type="InterPro" id="IPR011009">
    <property type="entry name" value="Kinase-like_dom_sf"/>
</dbReference>
<dbReference type="PROSITE" id="PS50011">
    <property type="entry name" value="PROTEIN_KINASE_DOM"/>
    <property type="match status" value="1"/>
</dbReference>
<dbReference type="PANTHER" id="PTHR44167:SF18">
    <property type="entry name" value="PROTEIN KINASE DOMAIN-CONTAINING PROTEIN"/>
    <property type="match status" value="1"/>
</dbReference>
<dbReference type="GO" id="GO:0005524">
    <property type="term" value="F:ATP binding"/>
    <property type="evidence" value="ECO:0007669"/>
    <property type="project" value="InterPro"/>
</dbReference>
<dbReference type="GO" id="GO:0005634">
    <property type="term" value="C:nucleus"/>
    <property type="evidence" value="ECO:0007669"/>
    <property type="project" value="TreeGrafter"/>
</dbReference>
<protein>
    <recommendedName>
        <fullName evidence="1">Protein kinase domain-containing protein</fullName>
    </recommendedName>
</protein>
<dbReference type="CDD" id="cd00180">
    <property type="entry name" value="PKc"/>
    <property type="match status" value="1"/>
</dbReference>
<feature type="domain" description="Protein kinase" evidence="1">
    <location>
        <begin position="1"/>
        <end position="269"/>
    </location>
</feature>
<evidence type="ECO:0000259" key="1">
    <source>
        <dbReference type="PROSITE" id="PS50011"/>
    </source>
</evidence>
<evidence type="ECO:0000313" key="3">
    <source>
        <dbReference type="Proteomes" id="UP000094043"/>
    </source>
</evidence>
<dbReference type="AlphaFoldDB" id="A0AAJ8M453"/>
<dbReference type="EMBL" id="CP143791">
    <property type="protein sequence ID" value="WVN91200.1"/>
    <property type="molecule type" value="Genomic_DNA"/>
</dbReference>
<dbReference type="InterPro" id="IPR008266">
    <property type="entry name" value="Tyr_kinase_AS"/>
</dbReference>
<dbReference type="GeneID" id="91090665"/>
<dbReference type="InterPro" id="IPR000719">
    <property type="entry name" value="Prot_kinase_dom"/>
</dbReference>
<organism evidence="2 3">
    <name type="scientific">Cryptococcus depauperatus CBS 7841</name>
    <dbReference type="NCBI Taxonomy" id="1295531"/>
    <lineage>
        <taxon>Eukaryota</taxon>
        <taxon>Fungi</taxon>
        <taxon>Dikarya</taxon>
        <taxon>Basidiomycota</taxon>
        <taxon>Agaricomycotina</taxon>
        <taxon>Tremellomycetes</taxon>
        <taxon>Tremellales</taxon>
        <taxon>Cryptococcaceae</taxon>
        <taxon>Cryptococcus</taxon>
    </lineage>
</organism>
<reference evidence="2" key="1">
    <citation type="submission" date="2016-06" db="EMBL/GenBank/DDBJ databases">
        <authorList>
            <person name="Cuomo C."/>
            <person name="Litvintseva A."/>
            <person name="Heitman J."/>
            <person name="Chen Y."/>
            <person name="Sun S."/>
            <person name="Springer D."/>
            <person name="Dromer F."/>
            <person name="Young S."/>
            <person name="Zeng Q."/>
            <person name="Chapman S."/>
            <person name="Gujja S."/>
            <person name="Saif S."/>
            <person name="Birren B."/>
        </authorList>
    </citation>
    <scope>NUCLEOTIDE SEQUENCE</scope>
    <source>
        <strain evidence="2">CBS 7841</strain>
    </source>
</reference>
<dbReference type="GO" id="GO:0004674">
    <property type="term" value="F:protein serine/threonine kinase activity"/>
    <property type="evidence" value="ECO:0007669"/>
    <property type="project" value="TreeGrafter"/>
</dbReference>
<dbReference type="KEGG" id="cdep:91090665"/>
<keyword evidence="3" id="KW-1185">Reference proteome</keyword>
<dbReference type="Pfam" id="PF00069">
    <property type="entry name" value="Pkinase"/>
    <property type="match status" value="1"/>
</dbReference>
<dbReference type="GO" id="GO:0005737">
    <property type="term" value="C:cytoplasm"/>
    <property type="evidence" value="ECO:0007669"/>
    <property type="project" value="TreeGrafter"/>
</dbReference>
<reference evidence="2" key="2">
    <citation type="journal article" date="2022" name="Elife">
        <title>Obligate sexual reproduction of a homothallic fungus closely related to the Cryptococcus pathogenic species complex.</title>
        <authorList>
            <person name="Passer A.R."/>
            <person name="Clancey S.A."/>
            <person name="Shea T."/>
            <person name="David-Palma M."/>
            <person name="Averette A.F."/>
            <person name="Boekhout T."/>
            <person name="Porcel B.M."/>
            <person name="Nowrousian M."/>
            <person name="Cuomo C.A."/>
            <person name="Sun S."/>
            <person name="Heitman J."/>
            <person name="Coelho M.A."/>
        </authorList>
    </citation>
    <scope>NUCLEOTIDE SEQUENCE</scope>
    <source>
        <strain evidence="2">CBS 7841</strain>
    </source>
</reference>
<dbReference type="Proteomes" id="UP000094043">
    <property type="component" value="Chromosome 8"/>
</dbReference>
<gene>
    <name evidence="2" type="ORF">L203_106457</name>
</gene>
<reference evidence="2" key="3">
    <citation type="submission" date="2024-01" db="EMBL/GenBank/DDBJ databases">
        <authorList>
            <person name="Coelho M.A."/>
            <person name="David-Palma M."/>
            <person name="Shea T."/>
            <person name="Sun S."/>
            <person name="Cuomo C.A."/>
            <person name="Heitman J."/>
        </authorList>
    </citation>
    <scope>NUCLEOTIDE SEQUENCE</scope>
    <source>
        <strain evidence="2">CBS 7841</strain>
    </source>
</reference>
<accession>A0AAJ8M453</accession>
<evidence type="ECO:0000313" key="2">
    <source>
        <dbReference type="EMBL" id="WVN91200.1"/>
    </source>
</evidence>
<proteinExistence type="predicted"/>
<sequence length="269" mass="30025">MNSPIVVQNPYSPQLELLPYLGSTSAFFLITPGTVVKTPCPDLPKNQTALRIEQQLLERLGKHPRIVPYLGPHPSGILLAEAPHGDLQTYIDTKHATLSTPHCWSLWEQATEAIVHLHSKGVIHSDLRPENFLVHQAPQPFAGIWLCDFGGSFCAELDLDGGHLPDIPFSDPQMGSESTPATDIFSLGSIFYAILTGYWPFLDRPPKWTSTEDYFDYYHRVVELLKQRKFPDVTGLDGGDVIKGCWNLEYKSAEEVLQAVRSKMAVTDV</sequence>
<dbReference type="PANTHER" id="PTHR44167">
    <property type="entry name" value="OVARIAN-SPECIFIC SERINE/THREONINE-PROTEIN KINASE LOK-RELATED"/>
    <property type="match status" value="1"/>
</dbReference>
<dbReference type="GO" id="GO:0044773">
    <property type="term" value="P:mitotic DNA damage checkpoint signaling"/>
    <property type="evidence" value="ECO:0007669"/>
    <property type="project" value="TreeGrafter"/>
</dbReference>
<dbReference type="SUPFAM" id="SSF56112">
    <property type="entry name" value="Protein kinase-like (PK-like)"/>
    <property type="match status" value="1"/>
</dbReference>